<dbReference type="GO" id="GO:0004536">
    <property type="term" value="F:DNA nuclease activity"/>
    <property type="evidence" value="ECO:0007669"/>
    <property type="project" value="InterPro"/>
</dbReference>
<name>A0A9J6ZNL2_9BACT</name>
<accession>A0A9J6ZNL2</accession>
<keyword evidence="6" id="KW-1185">Reference proteome</keyword>
<feature type="binding site" evidence="4">
    <location>
        <position position="153"/>
    </location>
    <ligand>
        <name>a divalent metal cation</name>
        <dbReference type="ChEBI" id="CHEBI:60240"/>
        <label>2</label>
    </ligand>
</feature>
<evidence type="ECO:0000256" key="3">
    <source>
        <dbReference type="ARBA" id="ARBA00022801"/>
    </source>
</evidence>
<evidence type="ECO:0000256" key="1">
    <source>
        <dbReference type="ARBA" id="ARBA00009275"/>
    </source>
</evidence>
<dbReference type="SUPFAM" id="SSF51556">
    <property type="entry name" value="Metallo-dependent hydrolases"/>
    <property type="match status" value="1"/>
</dbReference>
<feature type="binding site" evidence="4">
    <location>
        <position position="5"/>
    </location>
    <ligand>
        <name>a divalent metal cation</name>
        <dbReference type="ChEBI" id="CHEBI:60240"/>
        <label>1</label>
    </ligand>
</feature>
<reference evidence="5" key="2">
    <citation type="submission" date="2022-06" db="EMBL/GenBank/DDBJ databases">
        <title>Xiashengella guii gen. nov. sp. nov., a bacterium isolated form anaerobic digestion tank.</title>
        <authorList>
            <person name="Huang H."/>
        </authorList>
    </citation>
    <scope>NUCLEOTIDE SEQUENCE</scope>
    <source>
        <strain evidence="5">Ai-910</strain>
    </source>
</reference>
<dbReference type="GO" id="GO:0046872">
    <property type="term" value="F:metal ion binding"/>
    <property type="evidence" value="ECO:0007669"/>
    <property type="project" value="UniProtKB-KW"/>
</dbReference>
<dbReference type="EMBL" id="CP098400">
    <property type="protein sequence ID" value="URW79492.1"/>
    <property type="molecule type" value="Genomic_DNA"/>
</dbReference>
<dbReference type="RefSeq" id="WP_250723424.1">
    <property type="nucleotide sequence ID" value="NZ_CP098400.1"/>
</dbReference>
<protein>
    <submittedName>
        <fullName evidence="5">TatD family hydrolase</fullName>
    </submittedName>
</protein>
<dbReference type="Gene3D" id="3.20.20.140">
    <property type="entry name" value="Metal-dependent hydrolases"/>
    <property type="match status" value="1"/>
</dbReference>
<evidence type="ECO:0000256" key="2">
    <source>
        <dbReference type="ARBA" id="ARBA00022723"/>
    </source>
</evidence>
<dbReference type="InterPro" id="IPR015991">
    <property type="entry name" value="TatD/YcfH-like"/>
</dbReference>
<dbReference type="Proteomes" id="UP001056426">
    <property type="component" value="Chromosome"/>
</dbReference>
<feature type="binding site" evidence="4">
    <location>
        <position position="128"/>
    </location>
    <ligand>
        <name>a divalent metal cation</name>
        <dbReference type="ChEBI" id="CHEBI:60240"/>
        <label>2</label>
    </ligand>
</feature>
<comment type="similarity">
    <text evidence="1">Belongs to the metallo-dependent hydrolases superfamily. TatD-type hydrolase family.</text>
</comment>
<dbReference type="CDD" id="cd01310">
    <property type="entry name" value="TatD_DNAse"/>
    <property type="match status" value="1"/>
</dbReference>
<keyword evidence="2 4" id="KW-0479">Metal-binding</keyword>
<gene>
    <name evidence="5" type="ORF">M9189_11580</name>
</gene>
<dbReference type="InterPro" id="IPR001130">
    <property type="entry name" value="TatD-like"/>
</dbReference>
<dbReference type="AlphaFoldDB" id="A0A9J6ZNL2"/>
<dbReference type="GO" id="GO:0016788">
    <property type="term" value="F:hydrolase activity, acting on ester bonds"/>
    <property type="evidence" value="ECO:0007669"/>
    <property type="project" value="InterPro"/>
</dbReference>
<keyword evidence="3 5" id="KW-0378">Hydrolase</keyword>
<proteinExistence type="inferred from homology"/>
<dbReference type="FunFam" id="3.20.20.140:FF:000005">
    <property type="entry name" value="TatD family hydrolase"/>
    <property type="match status" value="1"/>
</dbReference>
<dbReference type="Pfam" id="PF01026">
    <property type="entry name" value="TatD_DNase"/>
    <property type="match status" value="1"/>
</dbReference>
<organism evidence="5 6">
    <name type="scientific">Xiashengella succiniciproducens</name>
    <dbReference type="NCBI Taxonomy" id="2949635"/>
    <lineage>
        <taxon>Bacteria</taxon>
        <taxon>Pseudomonadati</taxon>
        <taxon>Bacteroidota</taxon>
        <taxon>Bacteroidia</taxon>
        <taxon>Marinilabiliales</taxon>
        <taxon>Marinilabiliaceae</taxon>
        <taxon>Xiashengella</taxon>
    </lineage>
</organism>
<evidence type="ECO:0000313" key="6">
    <source>
        <dbReference type="Proteomes" id="UP001056426"/>
    </source>
</evidence>
<evidence type="ECO:0000256" key="4">
    <source>
        <dbReference type="PIRSR" id="PIRSR005902-1"/>
    </source>
</evidence>
<dbReference type="PANTHER" id="PTHR46124:SF4">
    <property type="entry name" value="HYDROLASE TATD"/>
    <property type="match status" value="1"/>
</dbReference>
<feature type="binding site" evidence="4">
    <location>
        <position position="203"/>
    </location>
    <ligand>
        <name>a divalent metal cation</name>
        <dbReference type="ChEBI" id="CHEBI:60240"/>
        <label>1</label>
    </ligand>
</feature>
<feature type="binding site" evidence="4">
    <location>
        <position position="92"/>
    </location>
    <ligand>
        <name>a divalent metal cation</name>
        <dbReference type="ChEBI" id="CHEBI:60240"/>
        <label>1</label>
    </ligand>
</feature>
<dbReference type="InterPro" id="IPR032466">
    <property type="entry name" value="Metal_Hydrolase"/>
</dbReference>
<dbReference type="KEGG" id="alkq:M9189_11580"/>
<reference evidence="5" key="1">
    <citation type="submission" date="2022-05" db="EMBL/GenBank/DDBJ databases">
        <authorList>
            <person name="Sun X."/>
        </authorList>
    </citation>
    <scope>NUCLEOTIDE SEQUENCE</scope>
    <source>
        <strain evidence="5">Ai-910</strain>
    </source>
</reference>
<feature type="binding site" evidence="4">
    <location>
        <position position="7"/>
    </location>
    <ligand>
        <name>a divalent metal cation</name>
        <dbReference type="ChEBI" id="CHEBI:60240"/>
        <label>1</label>
    </ligand>
</feature>
<evidence type="ECO:0000313" key="5">
    <source>
        <dbReference type="EMBL" id="URW79492.1"/>
    </source>
</evidence>
<dbReference type="PANTHER" id="PTHR46124">
    <property type="entry name" value="D-AMINOACYL-TRNA DEACYLASE"/>
    <property type="match status" value="1"/>
</dbReference>
<dbReference type="NCBIfam" id="TIGR00010">
    <property type="entry name" value="YchF/TatD family DNA exonuclease"/>
    <property type="match status" value="1"/>
</dbReference>
<dbReference type="GO" id="GO:0005829">
    <property type="term" value="C:cytosol"/>
    <property type="evidence" value="ECO:0007669"/>
    <property type="project" value="TreeGrafter"/>
</dbReference>
<sequence>MIDTHSHIYLEQFDEDREQVITRARANGLSKILLPNIDSSSVEAMLAVSDTHPLYCLPMMGLHPTSVKEDYIKELEIAEQWFEKRNYIGIGEIGMDLYWDSTFKKEQEDALRVQLRWAAEMQLPVSLHTRSAFPEIFQVIERHYDSRLKGVFHSFSGSIEDARKVLQLPDFYLGINGTVTYKNNTLPAVLAETGYDRMVLETDAPYLPPVPYRGKRNEPAYLPHVRDKLADIFGVSSQTIEEVTDKNAAQLFRLTP</sequence>
<dbReference type="PIRSF" id="PIRSF005902">
    <property type="entry name" value="DNase_TatD"/>
    <property type="match status" value="1"/>
</dbReference>